<reference evidence="3" key="1">
    <citation type="submission" date="2016-11" db="EMBL/GenBank/DDBJ databases">
        <title>Trade-off between light-utilization and light-protection in marine flavobacteria.</title>
        <authorList>
            <person name="Kumagai Y."/>
            <person name="Yoshizawa S."/>
            <person name="Kogure K."/>
        </authorList>
    </citation>
    <scope>NUCLEOTIDE SEQUENCE [LARGE SCALE GENOMIC DNA]</scope>
    <source>
        <strain evidence="3">SG-18</strain>
    </source>
</reference>
<evidence type="ECO:0000313" key="3">
    <source>
        <dbReference type="Proteomes" id="UP000239366"/>
    </source>
</evidence>
<sequence>MSTEQKEQKRPPGWSIALTAYLFPVGCLIAMSMNADAKSAYGRFHLRQAFFFHVLLLGTGTFLYFIENNYKLDVSSARSILWLVYFGFLLFGLQDVFRNKRTMLPLLGERPQSWFTFIP</sequence>
<dbReference type="EMBL" id="MQVX01000001">
    <property type="protein sequence ID" value="PQJ16781.1"/>
    <property type="molecule type" value="Genomic_DNA"/>
</dbReference>
<evidence type="ECO:0000313" key="2">
    <source>
        <dbReference type="EMBL" id="PQJ16781.1"/>
    </source>
</evidence>
<keyword evidence="1" id="KW-1133">Transmembrane helix</keyword>
<protein>
    <recommendedName>
        <fullName evidence="4">DUF4870 domain-containing protein</fullName>
    </recommendedName>
</protein>
<dbReference type="RefSeq" id="WP_146106201.1">
    <property type="nucleotide sequence ID" value="NZ_MQVX01000001.1"/>
</dbReference>
<keyword evidence="1" id="KW-0812">Transmembrane</keyword>
<keyword evidence="3" id="KW-1185">Reference proteome</keyword>
<feature type="transmembrane region" description="Helical" evidence="1">
    <location>
        <begin position="12"/>
        <end position="30"/>
    </location>
</feature>
<dbReference type="AlphaFoldDB" id="A0A2S7TB30"/>
<feature type="transmembrane region" description="Helical" evidence="1">
    <location>
        <begin position="50"/>
        <end position="67"/>
    </location>
</feature>
<dbReference type="Proteomes" id="UP000239366">
    <property type="component" value="Unassembled WGS sequence"/>
</dbReference>
<name>A0A2S7TB30_9FLAO</name>
<organism evidence="2 3">
    <name type="scientific">Aureicoccus marinus</name>
    <dbReference type="NCBI Taxonomy" id="754435"/>
    <lineage>
        <taxon>Bacteria</taxon>
        <taxon>Pseudomonadati</taxon>
        <taxon>Bacteroidota</taxon>
        <taxon>Flavobacteriia</taxon>
        <taxon>Flavobacteriales</taxon>
        <taxon>Flavobacteriaceae</taxon>
        <taxon>Aureicoccus</taxon>
    </lineage>
</organism>
<dbReference type="OrthoDB" id="6400719at2"/>
<accession>A0A2S7TB30</accession>
<gene>
    <name evidence="2" type="ORF">BST99_04460</name>
</gene>
<comment type="caution">
    <text evidence="2">The sequence shown here is derived from an EMBL/GenBank/DDBJ whole genome shotgun (WGS) entry which is preliminary data.</text>
</comment>
<evidence type="ECO:0000256" key="1">
    <source>
        <dbReference type="SAM" id="Phobius"/>
    </source>
</evidence>
<feature type="transmembrane region" description="Helical" evidence="1">
    <location>
        <begin position="79"/>
        <end position="97"/>
    </location>
</feature>
<proteinExistence type="predicted"/>
<keyword evidence="1" id="KW-0472">Membrane</keyword>
<evidence type="ECO:0008006" key="4">
    <source>
        <dbReference type="Google" id="ProtNLM"/>
    </source>
</evidence>